<reference evidence="4 5" key="1">
    <citation type="journal article" date="2021" name="Commun. Biol.">
        <title>The genome of Shorea leprosula (Dipterocarpaceae) highlights the ecological relevance of drought in aseasonal tropical rainforests.</title>
        <authorList>
            <person name="Ng K.K.S."/>
            <person name="Kobayashi M.J."/>
            <person name="Fawcett J.A."/>
            <person name="Hatakeyama M."/>
            <person name="Paape T."/>
            <person name="Ng C.H."/>
            <person name="Ang C.C."/>
            <person name="Tnah L.H."/>
            <person name="Lee C.T."/>
            <person name="Nishiyama T."/>
            <person name="Sese J."/>
            <person name="O'Brien M.J."/>
            <person name="Copetti D."/>
            <person name="Mohd Noor M.I."/>
            <person name="Ong R.C."/>
            <person name="Putra M."/>
            <person name="Sireger I.Z."/>
            <person name="Indrioko S."/>
            <person name="Kosugi Y."/>
            <person name="Izuno A."/>
            <person name="Isagi Y."/>
            <person name="Lee S.L."/>
            <person name="Shimizu K.K."/>
        </authorList>
    </citation>
    <scope>NUCLEOTIDE SEQUENCE [LARGE SCALE GENOMIC DNA]</scope>
    <source>
        <strain evidence="4">214</strain>
    </source>
</reference>
<dbReference type="EMBL" id="BPVZ01000008">
    <property type="protein sequence ID" value="GKU94724.1"/>
    <property type="molecule type" value="Genomic_DNA"/>
</dbReference>
<evidence type="ECO:0000256" key="1">
    <source>
        <dbReference type="ARBA" id="ARBA00022737"/>
    </source>
</evidence>
<dbReference type="InterPro" id="IPR046848">
    <property type="entry name" value="E_motif"/>
</dbReference>
<protein>
    <recommendedName>
        <fullName evidence="6">Pentatricopeptide repeat-containing protein</fullName>
    </recommendedName>
</protein>
<feature type="repeat" description="PPR" evidence="2">
    <location>
        <begin position="527"/>
        <end position="561"/>
    </location>
</feature>
<name>A0AAV5IAN5_9ROSI</name>
<dbReference type="PANTHER" id="PTHR47926">
    <property type="entry name" value="PENTATRICOPEPTIDE REPEAT-CONTAINING PROTEIN"/>
    <property type="match status" value="1"/>
</dbReference>
<accession>A0AAV5IAN5</accession>
<dbReference type="Proteomes" id="UP001054252">
    <property type="component" value="Unassembled WGS sequence"/>
</dbReference>
<dbReference type="Pfam" id="PF13041">
    <property type="entry name" value="PPR_2"/>
    <property type="match status" value="2"/>
</dbReference>
<evidence type="ECO:0000256" key="3">
    <source>
        <dbReference type="SAM" id="MobiDB-lite"/>
    </source>
</evidence>
<dbReference type="NCBIfam" id="TIGR00756">
    <property type="entry name" value="PPR"/>
    <property type="match status" value="6"/>
</dbReference>
<feature type="region of interest" description="Disordered" evidence="3">
    <location>
        <begin position="559"/>
        <end position="585"/>
    </location>
</feature>
<dbReference type="PROSITE" id="PS51375">
    <property type="entry name" value="PPR"/>
    <property type="match status" value="8"/>
</dbReference>
<dbReference type="InterPro" id="IPR002885">
    <property type="entry name" value="PPR_rpt"/>
</dbReference>
<evidence type="ECO:0000256" key="2">
    <source>
        <dbReference type="PROSITE-ProRule" id="PRU00708"/>
    </source>
</evidence>
<dbReference type="InterPro" id="IPR011990">
    <property type="entry name" value="TPR-like_helical_dom_sf"/>
</dbReference>
<dbReference type="Pfam" id="PF20431">
    <property type="entry name" value="E_motif"/>
    <property type="match status" value="1"/>
</dbReference>
<evidence type="ECO:0008006" key="6">
    <source>
        <dbReference type="Google" id="ProtNLM"/>
    </source>
</evidence>
<comment type="caution">
    <text evidence="4">The sequence shown here is derived from an EMBL/GenBank/DDBJ whole genome shotgun (WGS) entry which is preliminary data.</text>
</comment>
<dbReference type="FunFam" id="1.25.40.10:FF:000090">
    <property type="entry name" value="Pentatricopeptide repeat-containing protein, chloroplastic"/>
    <property type="match status" value="1"/>
</dbReference>
<dbReference type="GO" id="GO:0003723">
    <property type="term" value="F:RNA binding"/>
    <property type="evidence" value="ECO:0007669"/>
    <property type="project" value="InterPro"/>
</dbReference>
<evidence type="ECO:0000313" key="5">
    <source>
        <dbReference type="Proteomes" id="UP001054252"/>
    </source>
</evidence>
<dbReference type="GO" id="GO:0009451">
    <property type="term" value="P:RNA modification"/>
    <property type="evidence" value="ECO:0007669"/>
    <property type="project" value="InterPro"/>
</dbReference>
<gene>
    <name evidence="4" type="ORF">SLEP1_g8172</name>
</gene>
<feature type="repeat" description="PPR" evidence="2">
    <location>
        <begin position="293"/>
        <end position="327"/>
    </location>
</feature>
<dbReference type="SUPFAM" id="SSF48452">
    <property type="entry name" value="TPR-like"/>
    <property type="match status" value="1"/>
</dbReference>
<keyword evidence="5" id="KW-1185">Reference proteome</keyword>
<feature type="repeat" description="PPR" evidence="2">
    <location>
        <begin position="189"/>
        <end position="223"/>
    </location>
</feature>
<feature type="repeat" description="PPR" evidence="2">
    <location>
        <begin position="92"/>
        <end position="122"/>
    </location>
</feature>
<feature type="repeat" description="PPR" evidence="2">
    <location>
        <begin position="158"/>
        <end position="188"/>
    </location>
</feature>
<dbReference type="FunFam" id="1.25.40.10:FF:000344">
    <property type="entry name" value="Pentatricopeptide repeat-containing protein"/>
    <property type="match status" value="1"/>
</dbReference>
<dbReference type="Pfam" id="PF01535">
    <property type="entry name" value="PPR"/>
    <property type="match status" value="4"/>
</dbReference>
<feature type="repeat" description="PPR" evidence="2">
    <location>
        <begin position="123"/>
        <end position="157"/>
    </location>
</feature>
<dbReference type="PANTHER" id="PTHR47926:SF347">
    <property type="entry name" value="PENTATRICOPEPTIDE REPEAT-CONTAINING PROTEIN"/>
    <property type="match status" value="1"/>
</dbReference>
<sequence length="643" mass="71666">MYADCEDLASAHKLFDQVQQPNVFAWTAVLAFYSRHGLYEECVGGYYKLRSLGVLPDGYVFPKVLRACGQLLSLESGMLVHKDVIVCGCELNLEVSNSLIDMYAKCRDITSARQVLDEMLERDLLSWNLMISGYVSNGLLEMAVAFLYYMRLDGFEPDTVTLNMIMDAYCLMGRCDEAWEIFEQNREPNIVSWTTLISGYSRIGKHEKSLWIFKDMLNRGMLLPDLGCLSSALASCRHLGALSSGKEIHGYGIKIITGHAFYGSAGAALLTMYSKCSRSQAARYVFELMDKSDVVTWNAMILCFVDLGLRHLALECLGKMQRLGIRNDQTTLSTVLPVCDLKSGQQVHSYVIKCGFDSVVLVCNALIHMYSKCGHIEYAYSIFTTMVNRDLISWNTMIGGFAMHGIGQVALQLLPQMVNSGLCPNSLTFTSALSACNHSGLVEEGLKLFHSISNDFGLAPRMEHHACVVDMLARAGRLEDALNFIHEMPLEPNKRIWGALFAACQEYQNVNIGKVAAEHLICLEPENAGHHITLSNIYARVGRWDDAVRVRKQMEGRGLTKQSGERGLNNAGLRRVGTDVAGSNNADQDRLRLKSYRKEKMEESNGDGVYPYWYWNLKNFQNKKGVLSSACSGKGGSTLTLMT</sequence>
<dbReference type="Gene3D" id="1.25.40.10">
    <property type="entry name" value="Tetratricopeptide repeat domain"/>
    <property type="match status" value="5"/>
</dbReference>
<organism evidence="4 5">
    <name type="scientific">Rubroshorea leprosula</name>
    <dbReference type="NCBI Taxonomy" id="152421"/>
    <lineage>
        <taxon>Eukaryota</taxon>
        <taxon>Viridiplantae</taxon>
        <taxon>Streptophyta</taxon>
        <taxon>Embryophyta</taxon>
        <taxon>Tracheophyta</taxon>
        <taxon>Spermatophyta</taxon>
        <taxon>Magnoliopsida</taxon>
        <taxon>eudicotyledons</taxon>
        <taxon>Gunneridae</taxon>
        <taxon>Pentapetalae</taxon>
        <taxon>rosids</taxon>
        <taxon>malvids</taxon>
        <taxon>Malvales</taxon>
        <taxon>Dipterocarpaceae</taxon>
        <taxon>Rubroshorea</taxon>
    </lineage>
</organism>
<dbReference type="InterPro" id="IPR046960">
    <property type="entry name" value="PPR_At4g14850-like_plant"/>
</dbReference>
<feature type="repeat" description="PPR" evidence="2">
    <location>
        <begin position="22"/>
        <end position="56"/>
    </location>
</feature>
<feature type="repeat" description="PPR" evidence="2">
    <location>
        <begin position="390"/>
        <end position="424"/>
    </location>
</feature>
<proteinExistence type="predicted"/>
<keyword evidence="1" id="KW-0677">Repeat</keyword>
<evidence type="ECO:0000313" key="4">
    <source>
        <dbReference type="EMBL" id="GKU94724.1"/>
    </source>
</evidence>
<dbReference type="AlphaFoldDB" id="A0AAV5IAN5"/>